<dbReference type="AlphaFoldDB" id="A0A376HIH2"/>
<accession>A0A376HIH2</accession>
<dbReference type="InterPro" id="IPR013467">
    <property type="entry name" value="HNH78-like"/>
</dbReference>
<reference evidence="1 2" key="1">
    <citation type="submission" date="2018-06" db="EMBL/GenBank/DDBJ databases">
        <authorList>
            <consortium name="Pathogen Informatics"/>
            <person name="Doyle S."/>
        </authorList>
    </citation>
    <scope>NUCLEOTIDE SEQUENCE [LARGE SCALE GENOMIC DNA]</scope>
    <source>
        <strain evidence="1 2">NCTC8603</strain>
    </source>
</reference>
<protein>
    <submittedName>
        <fullName evidence="1">Uncharacterized protein</fullName>
    </submittedName>
</protein>
<name>A0A376HIH2_ECOLX</name>
<gene>
    <name evidence="1" type="ORF">NCTC8603_01327</name>
</gene>
<organism evidence="1 2">
    <name type="scientific">Escherichia coli</name>
    <dbReference type="NCBI Taxonomy" id="562"/>
    <lineage>
        <taxon>Bacteria</taxon>
        <taxon>Pseudomonadati</taxon>
        <taxon>Pseudomonadota</taxon>
        <taxon>Gammaproteobacteria</taxon>
        <taxon>Enterobacterales</taxon>
        <taxon>Enterobacteriaceae</taxon>
        <taxon>Escherichia</taxon>
    </lineage>
</organism>
<evidence type="ECO:0000313" key="1">
    <source>
        <dbReference type="EMBL" id="STK73480.1"/>
    </source>
</evidence>
<dbReference type="InterPro" id="IPR053575">
    <property type="entry name" value="Retron_Ec78_HNH_endo"/>
</dbReference>
<proteinExistence type="predicted"/>
<dbReference type="NCBIfam" id="TIGR02646">
    <property type="entry name" value="retron system putative HNH endonuclease"/>
    <property type="match status" value="1"/>
</dbReference>
<dbReference type="SMR" id="A0A376HIH2"/>
<evidence type="ECO:0000313" key="2">
    <source>
        <dbReference type="Proteomes" id="UP000255153"/>
    </source>
</evidence>
<dbReference type="RefSeq" id="WP_000660963.1">
    <property type="nucleotide sequence ID" value="NZ_AP018395.1"/>
</dbReference>
<comment type="caution">
    <text evidence="1">The sequence shown here is derived from an EMBL/GenBank/DDBJ whole genome shotgun (WGS) entry which is preliminary data.</text>
</comment>
<dbReference type="Proteomes" id="UP000255153">
    <property type="component" value="Unassembled WGS sequence"/>
</dbReference>
<dbReference type="Gene3D" id="1.10.30.50">
    <property type="match status" value="1"/>
</dbReference>
<dbReference type="NCBIfam" id="NF041761">
    <property type="entry name" value="PtuB"/>
    <property type="match status" value="1"/>
</dbReference>
<dbReference type="EMBL" id="UGEE01000003">
    <property type="protein sequence ID" value="STK73480.1"/>
    <property type="molecule type" value="Genomic_DNA"/>
</dbReference>
<sequence>MKELARLESPEILDQYTAGQNDWMEIDQSAVWPKLTEMQGEFCAYCECRLNRRHIEHFRPRGKFPALTFIWSNLFGSCGDSKKSGGWSRCGIYKDNGAGAYNADDLIKPDEENPDDYLLFLTTGEVVPAIGLTGRALKKAQETIRVFNLNGDIKLLGSRRTAVQAIMPNVEYLYSLLEEFEEDDWNEMLRDELEKIESDEFKTALKHAWTSNQEFA</sequence>